<accession>A0AAQ4CNC1</accession>
<dbReference type="GO" id="GO:0004077">
    <property type="term" value="F:biotin--[biotin carboxyl-carrier protein] ligase activity"/>
    <property type="evidence" value="ECO:0007669"/>
    <property type="project" value="InterPro"/>
</dbReference>
<reference evidence="3 4" key="1">
    <citation type="journal article" date="2022" name="Microbiol. Resour. Announc.">
        <title>Complete Genome Sequence of the Hyperthermophilic and Acidophilic Archaeon Saccharolobus caldissimus Strain HS-3T.</title>
        <authorList>
            <person name="Sakai H.D."/>
            <person name="Kurosawa N."/>
        </authorList>
    </citation>
    <scope>NUCLEOTIDE SEQUENCE [LARGE SCALE GENOMIC DNA]</scope>
    <source>
        <strain evidence="3 4">JCM32116</strain>
    </source>
</reference>
<name>A0AAQ4CNC1_9CREN</name>
<dbReference type="GO" id="GO:0005737">
    <property type="term" value="C:cytoplasm"/>
    <property type="evidence" value="ECO:0007669"/>
    <property type="project" value="TreeGrafter"/>
</dbReference>
<dbReference type="Gene3D" id="3.30.930.10">
    <property type="entry name" value="Bira Bifunctional Protein, Domain 2"/>
    <property type="match status" value="1"/>
</dbReference>
<dbReference type="EMBL" id="AP025226">
    <property type="protein sequence ID" value="BDB97302.1"/>
    <property type="molecule type" value="Genomic_DNA"/>
</dbReference>
<proteinExistence type="predicted"/>
<dbReference type="InterPro" id="IPR004143">
    <property type="entry name" value="BPL_LPL_catalytic"/>
</dbReference>
<dbReference type="SUPFAM" id="SSF55681">
    <property type="entry name" value="Class II aaRS and biotin synthetases"/>
    <property type="match status" value="1"/>
</dbReference>
<sequence length="237" mass="27195">MIRRMYGSMLIIKLGKVTSTQDFAEAVNDMLYEDFLVIAEEQTKARGRFGRSWYSPKGGLWFTYVKKNFKTEDVQLSGVKVALAIMEILRSYVDAKIRWPNDIVVNDKKIAGILIEAKTHENINYSDLFIGVGIDVNVKSFPPDIVATSLYLELGKEITIDINNIIDKIEQYLRMDNESSINLLNQNLSIKDKEVLLTGSNWEKKCKALFVDFMGRLVTECGIYEVEEIYRVELVKE</sequence>
<dbReference type="KEGG" id="scas:SACC_03190"/>
<dbReference type="AlphaFoldDB" id="A0AAQ4CNC1"/>
<dbReference type="InterPro" id="IPR045864">
    <property type="entry name" value="aa-tRNA-synth_II/BPL/LPL"/>
</dbReference>
<dbReference type="CDD" id="cd16442">
    <property type="entry name" value="BPL"/>
    <property type="match status" value="1"/>
</dbReference>
<feature type="domain" description="BPL/LPL catalytic" evidence="2">
    <location>
        <begin position="1"/>
        <end position="181"/>
    </location>
</feature>
<protein>
    <submittedName>
        <fullName evidence="3">Biotin--[acetyl-CoA-carboxylase] ligase</fullName>
    </submittedName>
</protein>
<evidence type="ECO:0000256" key="1">
    <source>
        <dbReference type="ARBA" id="ARBA00022598"/>
    </source>
</evidence>
<dbReference type="Pfam" id="PF03099">
    <property type="entry name" value="BPL_LplA_LipB"/>
    <property type="match status" value="1"/>
</dbReference>
<dbReference type="PANTHER" id="PTHR12835:SF5">
    <property type="entry name" value="BIOTIN--PROTEIN LIGASE"/>
    <property type="match status" value="1"/>
</dbReference>
<dbReference type="PANTHER" id="PTHR12835">
    <property type="entry name" value="BIOTIN PROTEIN LIGASE"/>
    <property type="match status" value="1"/>
</dbReference>
<dbReference type="InterPro" id="IPR004408">
    <property type="entry name" value="Biotin_CoA_COase_ligase"/>
</dbReference>
<dbReference type="NCBIfam" id="TIGR00121">
    <property type="entry name" value="birA_ligase"/>
    <property type="match status" value="1"/>
</dbReference>
<evidence type="ECO:0000313" key="4">
    <source>
        <dbReference type="Proteomes" id="UP001319921"/>
    </source>
</evidence>
<gene>
    <name evidence="3" type="ORF">SACC_03190</name>
</gene>
<evidence type="ECO:0000313" key="3">
    <source>
        <dbReference type="EMBL" id="BDB97302.1"/>
    </source>
</evidence>
<dbReference type="PROSITE" id="PS51733">
    <property type="entry name" value="BPL_LPL_CATALYTIC"/>
    <property type="match status" value="1"/>
</dbReference>
<dbReference type="Proteomes" id="UP001319921">
    <property type="component" value="Chromosome"/>
</dbReference>
<organism evidence="3 4">
    <name type="scientific">Saccharolobus caldissimus</name>
    <dbReference type="NCBI Taxonomy" id="1702097"/>
    <lineage>
        <taxon>Archaea</taxon>
        <taxon>Thermoproteota</taxon>
        <taxon>Thermoprotei</taxon>
        <taxon>Sulfolobales</taxon>
        <taxon>Sulfolobaceae</taxon>
        <taxon>Saccharolobus</taxon>
    </lineage>
</organism>
<evidence type="ECO:0000259" key="2">
    <source>
        <dbReference type="PROSITE" id="PS51733"/>
    </source>
</evidence>
<keyword evidence="1 3" id="KW-0436">Ligase</keyword>
<keyword evidence="4" id="KW-1185">Reference proteome</keyword>